<comment type="caution">
    <text evidence="8">The sequence shown here is derived from an EMBL/GenBank/DDBJ whole genome shotgun (WGS) entry which is preliminary data.</text>
</comment>
<dbReference type="PANTHER" id="PTHR47660:SF3">
    <property type="entry name" value="FINGER DOMAIN PROTEIN, PUTATIVE (AFU_ORTHOLOGUE AFUA_4G03310)-RELATED"/>
    <property type="match status" value="1"/>
</dbReference>
<reference evidence="8" key="1">
    <citation type="journal article" date="2020" name="Stud. Mycol.">
        <title>101 Dothideomycetes genomes: a test case for predicting lifestyles and emergence of pathogens.</title>
        <authorList>
            <person name="Haridas S."/>
            <person name="Albert R."/>
            <person name="Binder M."/>
            <person name="Bloem J."/>
            <person name="Labutti K."/>
            <person name="Salamov A."/>
            <person name="Andreopoulos B."/>
            <person name="Baker S."/>
            <person name="Barry K."/>
            <person name="Bills G."/>
            <person name="Bluhm B."/>
            <person name="Cannon C."/>
            <person name="Castanera R."/>
            <person name="Culley D."/>
            <person name="Daum C."/>
            <person name="Ezra D."/>
            <person name="Gonzalez J."/>
            <person name="Henrissat B."/>
            <person name="Kuo A."/>
            <person name="Liang C."/>
            <person name="Lipzen A."/>
            <person name="Lutzoni F."/>
            <person name="Magnuson J."/>
            <person name="Mondo S."/>
            <person name="Nolan M."/>
            <person name="Ohm R."/>
            <person name="Pangilinan J."/>
            <person name="Park H.-J."/>
            <person name="Ramirez L."/>
            <person name="Alfaro M."/>
            <person name="Sun H."/>
            <person name="Tritt A."/>
            <person name="Yoshinaga Y."/>
            <person name="Zwiers L.-H."/>
            <person name="Turgeon B."/>
            <person name="Goodwin S."/>
            <person name="Spatafora J."/>
            <person name="Crous P."/>
            <person name="Grigoriev I."/>
        </authorList>
    </citation>
    <scope>NUCLEOTIDE SEQUENCE</scope>
    <source>
        <strain evidence="8">CBS 125425</strain>
    </source>
</reference>
<dbReference type="Proteomes" id="UP000799444">
    <property type="component" value="Unassembled WGS sequence"/>
</dbReference>
<evidence type="ECO:0000256" key="1">
    <source>
        <dbReference type="ARBA" id="ARBA00022723"/>
    </source>
</evidence>
<evidence type="ECO:0000256" key="5">
    <source>
        <dbReference type="ARBA" id="ARBA00023242"/>
    </source>
</evidence>
<evidence type="ECO:0000259" key="7">
    <source>
        <dbReference type="PROSITE" id="PS50048"/>
    </source>
</evidence>
<dbReference type="SMART" id="SM00066">
    <property type="entry name" value="GAL4"/>
    <property type="match status" value="1"/>
</dbReference>
<keyword evidence="5" id="KW-0539">Nucleus</keyword>
<evidence type="ECO:0000256" key="4">
    <source>
        <dbReference type="ARBA" id="ARBA00023163"/>
    </source>
</evidence>
<dbReference type="Gene3D" id="4.10.240.10">
    <property type="entry name" value="Zn(2)-C6 fungal-type DNA-binding domain"/>
    <property type="match status" value="1"/>
</dbReference>
<dbReference type="InterPro" id="IPR001138">
    <property type="entry name" value="Zn2Cys6_DnaBD"/>
</dbReference>
<dbReference type="PANTHER" id="PTHR47660">
    <property type="entry name" value="TRANSCRIPTION FACTOR WITH C2H2 AND ZN(2)-CYS(6) DNA BINDING DOMAIN (EUROFUNG)-RELATED-RELATED"/>
    <property type="match status" value="1"/>
</dbReference>
<keyword evidence="1" id="KW-0479">Metal-binding</keyword>
<dbReference type="PROSITE" id="PS00463">
    <property type="entry name" value="ZN2_CY6_FUNGAL_1"/>
    <property type="match status" value="1"/>
</dbReference>
<dbReference type="GO" id="GO:0000981">
    <property type="term" value="F:DNA-binding transcription factor activity, RNA polymerase II-specific"/>
    <property type="evidence" value="ECO:0007669"/>
    <property type="project" value="InterPro"/>
</dbReference>
<dbReference type="AlphaFoldDB" id="A0A9P4QPQ3"/>
<evidence type="ECO:0000256" key="6">
    <source>
        <dbReference type="SAM" id="MobiDB-lite"/>
    </source>
</evidence>
<dbReference type="InterPro" id="IPR036864">
    <property type="entry name" value="Zn2-C6_fun-type_DNA-bd_sf"/>
</dbReference>
<evidence type="ECO:0000313" key="9">
    <source>
        <dbReference type="Proteomes" id="UP000799444"/>
    </source>
</evidence>
<dbReference type="GO" id="GO:0008270">
    <property type="term" value="F:zinc ion binding"/>
    <property type="evidence" value="ECO:0007669"/>
    <property type="project" value="InterPro"/>
</dbReference>
<dbReference type="SUPFAM" id="SSF57701">
    <property type="entry name" value="Zn2/Cys6 DNA-binding domain"/>
    <property type="match status" value="1"/>
</dbReference>
<gene>
    <name evidence="8" type="ORF">EJ04DRAFT_526215</name>
</gene>
<dbReference type="EMBL" id="ML996197">
    <property type="protein sequence ID" value="KAF2731387.1"/>
    <property type="molecule type" value="Genomic_DNA"/>
</dbReference>
<keyword evidence="9" id="KW-1185">Reference proteome</keyword>
<protein>
    <recommendedName>
        <fullName evidence="7">Zn(2)-C6 fungal-type domain-containing protein</fullName>
    </recommendedName>
</protein>
<dbReference type="PROSITE" id="PS50048">
    <property type="entry name" value="ZN2_CY6_FUNGAL_2"/>
    <property type="match status" value="1"/>
</dbReference>
<evidence type="ECO:0000313" key="8">
    <source>
        <dbReference type="EMBL" id="KAF2731387.1"/>
    </source>
</evidence>
<accession>A0A9P4QPQ3</accession>
<feature type="domain" description="Zn(2)-C6 fungal-type" evidence="7">
    <location>
        <begin position="72"/>
        <end position="102"/>
    </location>
</feature>
<keyword evidence="4" id="KW-0804">Transcription</keyword>
<evidence type="ECO:0000256" key="3">
    <source>
        <dbReference type="ARBA" id="ARBA00023015"/>
    </source>
</evidence>
<evidence type="ECO:0000256" key="2">
    <source>
        <dbReference type="ARBA" id="ARBA00022833"/>
    </source>
</evidence>
<proteinExistence type="predicted"/>
<organism evidence="8 9">
    <name type="scientific">Polyplosphaeria fusca</name>
    <dbReference type="NCBI Taxonomy" id="682080"/>
    <lineage>
        <taxon>Eukaryota</taxon>
        <taxon>Fungi</taxon>
        <taxon>Dikarya</taxon>
        <taxon>Ascomycota</taxon>
        <taxon>Pezizomycotina</taxon>
        <taxon>Dothideomycetes</taxon>
        <taxon>Pleosporomycetidae</taxon>
        <taxon>Pleosporales</taxon>
        <taxon>Tetraplosphaeriaceae</taxon>
        <taxon>Polyplosphaeria</taxon>
    </lineage>
</organism>
<sequence length="452" mass="50239">MCGIPRKGTPQNKTALAAGTAKRPWESGAEYGTRVVSCWEGAADSPSCLLHPITMPPDRSRTSDNAQGRQKSCSRCAKSKRRCDLRQPSCLRCSRQGLTCAYPPPQPSTHTPPMSLDERVAELPLLDAQEAELELLDFDFSAGMNSVDALNDLLNDTCNGMDAALTVIPPLYLTSKQLSPSHLTPFARSRIDYSIGILKTLPTIMVLENQTPWSHRFLYEERMPRCMQDAHACCALFVARNDTNAGYIARHVLGRLDEVLATPMPTSSFDILARSHAMLLYQIMFTFSDDVRYFGAVEALIPRLEEIGHELHSLVQDETDPTGTFILYPSGSLRPAWNAYIFRESARRTMIAVFHVIAVCRLLAGRMGQCDHSAALSSRLSFSRPLWDAVSPFEFAKAWNEQNPHFVDDLDVTTVLDTARPNDIGTFGRILLVSMMGIDEVKGWFHSHGAAF</sequence>
<keyword evidence="3" id="KW-0805">Transcription regulation</keyword>
<dbReference type="Pfam" id="PF00172">
    <property type="entry name" value="Zn_clus"/>
    <property type="match status" value="1"/>
</dbReference>
<dbReference type="CDD" id="cd00067">
    <property type="entry name" value="GAL4"/>
    <property type="match status" value="1"/>
</dbReference>
<keyword evidence="2" id="KW-0862">Zinc</keyword>
<name>A0A9P4QPQ3_9PLEO</name>
<feature type="region of interest" description="Disordered" evidence="6">
    <location>
        <begin position="1"/>
        <end position="21"/>
    </location>
</feature>
<dbReference type="OrthoDB" id="5355161at2759"/>